<dbReference type="AlphaFoldDB" id="A0A2K8KNF0"/>
<evidence type="ECO:0000313" key="5">
    <source>
        <dbReference type="Proteomes" id="UP000229757"/>
    </source>
</evidence>
<dbReference type="EMBL" id="CP011797">
    <property type="protein sequence ID" value="ATX75431.1"/>
    <property type="molecule type" value="Genomic_DNA"/>
</dbReference>
<dbReference type="SUPFAM" id="SSF53756">
    <property type="entry name" value="UDP-Glycosyltransferase/glycogen phosphorylase"/>
    <property type="match status" value="1"/>
</dbReference>
<accession>A0A2K8KNF0</accession>
<keyword evidence="1" id="KW-0472">Membrane</keyword>
<sequence>MTSPKPTILHAIDTTGPGGAETVFLNLADALRIDGYSTLALIQGPGWLQQQLQAQRIPFVIIAPNGWLSIGYYWAVYRLMKQHNVKFVQAHLLGSALTFALLHLVTAIPVVATLHGHVDVDPNERFVALKRWLLRRGLHRVVAVSRQLAEYLADRKLFGRHQLVVIHNGIDVAQYQVARSGRLQKELSLPVQTKLVGSIGNIRPAKDYPNLIQAAAVLLAHNLDVHFVIAGHPKEPLQSSLHALVSKLGIDKNIHFLGFMPDTAEFLAQLDVFVLASKSEGFSISTLEAMAARVPIVATRCGGPEEILRPDIDGLLVETSCPRQLSSAIAQLLERSSTGPSTIGLSVASAYDRVTSDFSLTSMIEQYGAQIQTYMLNLR</sequence>
<keyword evidence="4" id="KW-0808">Transferase</keyword>
<feature type="transmembrane region" description="Helical" evidence="1">
    <location>
        <begin position="92"/>
        <end position="112"/>
    </location>
</feature>
<dbReference type="OrthoDB" id="9804196at2"/>
<dbReference type="CDD" id="cd03811">
    <property type="entry name" value="GT4_GT28_WabH-like"/>
    <property type="match status" value="1"/>
</dbReference>
<dbReference type="GO" id="GO:0016757">
    <property type="term" value="F:glycosyltransferase activity"/>
    <property type="evidence" value="ECO:0007669"/>
    <property type="project" value="InterPro"/>
</dbReference>
<dbReference type="Pfam" id="PF00534">
    <property type="entry name" value="Glycos_transf_1"/>
    <property type="match status" value="1"/>
</dbReference>
<dbReference type="InterPro" id="IPR028098">
    <property type="entry name" value="Glyco_trans_4-like_N"/>
</dbReference>
<name>A0A2K8KNF0_9GAMM</name>
<evidence type="ECO:0000256" key="1">
    <source>
        <dbReference type="SAM" id="Phobius"/>
    </source>
</evidence>
<evidence type="ECO:0000313" key="4">
    <source>
        <dbReference type="EMBL" id="ATX75431.1"/>
    </source>
</evidence>
<dbReference type="GO" id="GO:1901135">
    <property type="term" value="P:carbohydrate derivative metabolic process"/>
    <property type="evidence" value="ECO:0007669"/>
    <property type="project" value="UniProtKB-ARBA"/>
</dbReference>
<keyword evidence="1" id="KW-1133">Transmembrane helix</keyword>
<dbReference type="Gene3D" id="3.40.50.2000">
    <property type="entry name" value="Glycogen Phosphorylase B"/>
    <property type="match status" value="2"/>
</dbReference>
<keyword evidence="1" id="KW-0812">Transmembrane</keyword>
<feature type="domain" description="Glycosyl transferase family 1" evidence="2">
    <location>
        <begin position="184"/>
        <end position="335"/>
    </location>
</feature>
<protein>
    <submittedName>
        <fullName evidence="4">Glycosyltransferase, GT4 family</fullName>
    </submittedName>
</protein>
<dbReference type="Pfam" id="PF13439">
    <property type="entry name" value="Glyco_transf_4"/>
    <property type="match status" value="1"/>
</dbReference>
<gene>
    <name evidence="4" type="ORF">REIFOR_00254</name>
</gene>
<dbReference type="KEGG" id="rfo:REIFOR_00254"/>
<feature type="domain" description="Glycosyltransferase subfamily 4-like N-terminal" evidence="3">
    <location>
        <begin position="17"/>
        <end position="173"/>
    </location>
</feature>
<dbReference type="PANTHER" id="PTHR12526:SF630">
    <property type="entry name" value="GLYCOSYLTRANSFERASE"/>
    <property type="match status" value="1"/>
</dbReference>
<dbReference type="InterPro" id="IPR001296">
    <property type="entry name" value="Glyco_trans_1"/>
</dbReference>
<dbReference type="PANTHER" id="PTHR12526">
    <property type="entry name" value="GLYCOSYLTRANSFERASE"/>
    <property type="match status" value="1"/>
</dbReference>
<evidence type="ECO:0000259" key="2">
    <source>
        <dbReference type="Pfam" id="PF00534"/>
    </source>
</evidence>
<dbReference type="RefSeq" id="WP_100255835.1">
    <property type="nucleotide sequence ID" value="NZ_CP011797.1"/>
</dbReference>
<reference evidence="4 5" key="1">
    <citation type="journal article" date="2017" name="Environ. Microbiol.">
        <title>Genomic and physiological analyses of 'Reinekea forsetii' reveal a versatile opportunistic lifestyle during spring algae blooms.</title>
        <authorList>
            <person name="Avci B."/>
            <person name="Hahnke R.L."/>
            <person name="Chafee M."/>
            <person name="Fischer T."/>
            <person name="Gruber-Vodicka H."/>
            <person name="Tegetmeyer H.E."/>
            <person name="Harder J."/>
            <person name="Fuchs B.M."/>
            <person name="Amann R.I."/>
            <person name="Teeling H."/>
        </authorList>
    </citation>
    <scope>NUCLEOTIDE SEQUENCE [LARGE SCALE GENOMIC DNA]</scope>
    <source>
        <strain evidence="4 5">Hel1_31_D35</strain>
    </source>
</reference>
<feature type="transmembrane region" description="Helical" evidence="1">
    <location>
        <begin position="57"/>
        <end position="80"/>
    </location>
</feature>
<evidence type="ECO:0000259" key="3">
    <source>
        <dbReference type="Pfam" id="PF13439"/>
    </source>
</evidence>
<dbReference type="Proteomes" id="UP000229757">
    <property type="component" value="Chromosome"/>
</dbReference>
<proteinExistence type="predicted"/>
<keyword evidence="5" id="KW-1185">Reference proteome</keyword>
<organism evidence="4 5">
    <name type="scientific">Reinekea forsetii</name>
    <dbReference type="NCBI Taxonomy" id="1336806"/>
    <lineage>
        <taxon>Bacteria</taxon>
        <taxon>Pseudomonadati</taxon>
        <taxon>Pseudomonadota</taxon>
        <taxon>Gammaproteobacteria</taxon>
        <taxon>Oceanospirillales</taxon>
        <taxon>Saccharospirillaceae</taxon>
        <taxon>Reinekea</taxon>
    </lineage>
</organism>